<dbReference type="SUPFAM" id="SSF55729">
    <property type="entry name" value="Acyl-CoA N-acyltransferases (Nat)"/>
    <property type="match status" value="1"/>
</dbReference>
<reference evidence="3 4" key="1">
    <citation type="submission" date="2020-07" db="EMBL/GenBank/DDBJ databases">
        <title>MOT database genomes.</title>
        <authorList>
            <person name="Joseph S."/>
            <person name="Aduse-Opoku J."/>
            <person name="Hashim A."/>
            <person name="Wade W."/>
            <person name="Curtis M."/>
        </authorList>
    </citation>
    <scope>NUCLEOTIDE SEQUENCE [LARGE SCALE GENOMIC DNA]</scope>
    <source>
        <strain evidence="3 4">CIP 106318</strain>
    </source>
</reference>
<keyword evidence="4" id="KW-1185">Reference proteome</keyword>
<proteinExistence type="predicted"/>
<dbReference type="Gene3D" id="3.40.630.30">
    <property type="match status" value="1"/>
</dbReference>
<dbReference type="PROSITE" id="PS51729">
    <property type="entry name" value="GNAT_YJDJ"/>
    <property type="match status" value="1"/>
</dbReference>
<evidence type="ECO:0000259" key="1">
    <source>
        <dbReference type="PROSITE" id="PS51186"/>
    </source>
</evidence>
<organism evidence="3 4">
    <name type="scientific">Gemelliphila palaticanis</name>
    <dbReference type="NCBI Taxonomy" id="81950"/>
    <lineage>
        <taxon>Bacteria</taxon>
        <taxon>Bacillati</taxon>
        <taxon>Bacillota</taxon>
        <taxon>Bacilli</taxon>
        <taxon>Bacillales</taxon>
        <taxon>Gemellaceae</taxon>
        <taxon>Gemelliphila</taxon>
    </lineage>
</organism>
<dbReference type="InterPro" id="IPR045057">
    <property type="entry name" value="Gcn5-rel_NAT"/>
</dbReference>
<comment type="caution">
    <text evidence="3">The sequence shown here is derived from an EMBL/GenBank/DDBJ whole genome shotgun (WGS) entry which is preliminary data.</text>
</comment>
<name>A0ABX2SYM9_9BACL</name>
<feature type="domain" description="N-acetyltransferase" evidence="2">
    <location>
        <begin position="4"/>
        <end position="84"/>
    </location>
</feature>
<feature type="domain" description="N-acetyltransferase" evidence="1">
    <location>
        <begin position="1"/>
        <end position="84"/>
    </location>
</feature>
<dbReference type="CDD" id="cd04301">
    <property type="entry name" value="NAT_SF"/>
    <property type="match status" value="1"/>
</dbReference>
<evidence type="ECO:0000313" key="4">
    <source>
        <dbReference type="Proteomes" id="UP000531840"/>
    </source>
</evidence>
<dbReference type="InterPro" id="IPR031165">
    <property type="entry name" value="GNAT_YJDJ"/>
</dbReference>
<dbReference type="InterPro" id="IPR016181">
    <property type="entry name" value="Acyl_CoA_acyltransferase"/>
</dbReference>
<dbReference type="InterPro" id="IPR000182">
    <property type="entry name" value="GNAT_dom"/>
</dbReference>
<sequence length="84" mass="9681">MNLQLNETKDQLFWNKDGELIAYVNFPKLSDDLHIITKVFVDESLRGQGVAGKLMEEIVKYAKENSIKLEASCPYAVSWFEKNK</sequence>
<protein>
    <submittedName>
        <fullName evidence="3">N-acetyltransferase</fullName>
    </submittedName>
</protein>
<dbReference type="Pfam" id="PF14542">
    <property type="entry name" value="Acetyltransf_CG"/>
    <property type="match status" value="1"/>
</dbReference>
<gene>
    <name evidence="3" type="ORF">HZY85_02795</name>
</gene>
<accession>A0ABX2SYM9</accession>
<evidence type="ECO:0000259" key="2">
    <source>
        <dbReference type="PROSITE" id="PS51729"/>
    </source>
</evidence>
<dbReference type="PANTHER" id="PTHR31435">
    <property type="entry name" value="PROTEIN NATD1"/>
    <property type="match status" value="1"/>
</dbReference>
<dbReference type="Proteomes" id="UP000531840">
    <property type="component" value="Unassembled WGS sequence"/>
</dbReference>
<dbReference type="EMBL" id="JACBYF010000003">
    <property type="protein sequence ID" value="NYS47122.1"/>
    <property type="molecule type" value="Genomic_DNA"/>
</dbReference>
<dbReference type="PANTHER" id="PTHR31435:SF10">
    <property type="entry name" value="BSR4717 PROTEIN"/>
    <property type="match status" value="1"/>
</dbReference>
<dbReference type="PROSITE" id="PS51186">
    <property type="entry name" value="GNAT"/>
    <property type="match status" value="1"/>
</dbReference>
<evidence type="ECO:0000313" key="3">
    <source>
        <dbReference type="EMBL" id="NYS47122.1"/>
    </source>
</evidence>